<sequence length="78" mass="8179">MEKVKVNLVVKGDIISNGCISARVVGGYEPSLLSKVENLDDYDISQAIIIDGNLICDNLIYTGTVIATGYVAAKSCGG</sequence>
<organism evidence="1 2">
    <name type="scientific">uncultured phage cr106_1</name>
    <dbReference type="NCBI Taxonomy" id="2772062"/>
    <lineage>
        <taxon>Viruses</taxon>
        <taxon>Duplodnaviria</taxon>
        <taxon>Heunggongvirae</taxon>
        <taxon>Uroviricota</taxon>
        <taxon>Caudoviricetes</taxon>
        <taxon>Crassvirales</taxon>
        <taxon>Steigviridae</taxon>
        <taxon>Asinivirinae</taxon>
        <taxon>Mahstovirus</taxon>
        <taxon>Mahstovirus faecalis</taxon>
    </lineage>
</organism>
<keyword evidence="2" id="KW-1185">Reference proteome</keyword>
<accession>A0A7M1RV27</accession>
<dbReference type="GeneID" id="65128733"/>
<evidence type="ECO:0000313" key="1">
    <source>
        <dbReference type="EMBL" id="QOR58263.1"/>
    </source>
</evidence>
<name>A0A7M1RV27_9CAUD</name>
<proteinExistence type="predicted"/>
<evidence type="ECO:0000313" key="2">
    <source>
        <dbReference type="Proteomes" id="UP000593828"/>
    </source>
</evidence>
<reference evidence="1 2" key="1">
    <citation type="submission" date="2020-07" db="EMBL/GenBank/DDBJ databases">
        <title>Taxonomic proposal: Crassvirales, a new order of highly abundant and diverse bacterial viruses.</title>
        <authorList>
            <person name="Shkoporov A.N."/>
            <person name="Stockdale S.R."/>
            <person name="Guerin E."/>
            <person name="Ross R.P."/>
            <person name="Hill C."/>
        </authorList>
    </citation>
    <scope>NUCLEOTIDE SEQUENCE [LARGE SCALE GENOMIC DNA]</scope>
</reference>
<protein>
    <submittedName>
        <fullName evidence="1">Uncharacterized protein</fullName>
    </submittedName>
</protein>
<dbReference type="RefSeq" id="YP_010110421.1">
    <property type="nucleotide sequence ID" value="NC_055871.1"/>
</dbReference>
<dbReference type="EMBL" id="MT774378">
    <property type="protein sequence ID" value="QOR58263.1"/>
    <property type="molecule type" value="Genomic_DNA"/>
</dbReference>
<dbReference type="Proteomes" id="UP000593828">
    <property type="component" value="Segment"/>
</dbReference>
<dbReference type="KEGG" id="vg:65128733"/>